<organism evidence="1">
    <name type="scientific">Medicago truncatula</name>
    <name type="common">Barrel medic</name>
    <name type="synonym">Medicago tribuloides</name>
    <dbReference type="NCBI Taxonomy" id="3880"/>
    <lineage>
        <taxon>Eukaryota</taxon>
        <taxon>Viridiplantae</taxon>
        <taxon>Streptophyta</taxon>
        <taxon>Embryophyta</taxon>
        <taxon>Tracheophyta</taxon>
        <taxon>Spermatophyta</taxon>
        <taxon>Magnoliopsida</taxon>
        <taxon>eudicotyledons</taxon>
        <taxon>Gunneridae</taxon>
        <taxon>Pentapetalae</taxon>
        <taxon>rosids</taxon>
        <taxon>fabids</taxon>
        <taxon>Fabales</taxon>
        <taxon>Fabaceae</taxon>
        <taxon>Papilionoideae</taxon>
        <taxon>50 kb inversion clade</taxon>
        <taxon>NPAAA clade</taxon>
        <taxon>Hologalegina</taxon>
        <taxon>IRL clade</taxon>
        <taxon>Trifolieae</taxon>
        <taxon>Medicago</taxon>
    </lineage>
</organism>
<reference evidence="1" key="1">
    <citation type="submission" date="2012-05" db="EMBL/GenBank/DDBJ databases">
        <authorList>
            <person name="Krishnakumar V."/>
            <person name="Cheung F."/>
            <person name="Xiao Y."/>
            <person name="Chan A."/>
            <person name="Moskal W.A."/>
            <person name="Town C.D."/>
        </authorList>
    </citation>
    <scope>NUCLEOTIDE SEQUENCE</scope>
</reference>
<dbReference type="EMBL" id="BT140137">
    <property type="protein sequence ID" value="AFK39932.1"/>
    <property type="molecule type" value="mRNA"/>
</dbReference>
<name>I3SI40_MEDTR</name>
<accession>I3SI40</accession>
<evidence type="ECO:0000313" key="1">
    <source>
        <dbReference type="EMBL" id="AFK39932.1"/>
    </source>
</evidence>
<protein>
    <submittedName>
        <fullName evidence="1">Uncharacterized protein</fullName>
    </submittedName>
</protein>
<dbReference type="AlphaFoldDB" id="I3SI40"/>
<proteinExistence type="evidence at transcript level"/>
<sequence>MSLVLALQLSKAFAILAQHSAREFTSFSTLSKASCAACEASRNS</sequence>